<dbReference type="GO" id="GO:0016020">
    <property type="term" value="C:membrane"/>
    <property type="evidence" value="ECO:0007669"/>
    <property type="project" value="UniProtKB-SubCell"/>
</dbReference>
<feature type="compositionally biased region" description="Basic residues" evidence="3">
    <location>
        <begin position="80"/>
        <end position="94"/>
    </location>
</feature>
<feature type="compositionally biased region" description="Low complexity" evidence="3">
    <location>
        <begin position="161"/>
        <end position="175"/>
    </location>
</feature>
<accession>A0A544YMR2</accession>
<comment type="subcellular location">
    <subcellularLocation>
        <location evidence="1">Membrane</location>
    </subcellularLocation>
</comment>
<evidence type="ECO:0000259" key="4">
    <source>
        <dbReference type="Pfam" id="PF00144"/>
    </source>
</evidence>
<dbReference type="InterPro" id="IPR001466">
    <property type="entry name" value="Beta-lactam-related"/>
</dbReference>
<dbReference type="PANTHER" id="PTHR46825:SF11">
    <property type="entry name" value="PENICILLIN-BINDING PROTEIN 4"/>
    <property type="match status" value="1"/>
</dbReference>
<evidence type="ECO:0000313" key="5">
    <source>
        <dbReference type="EMBL" id="TQS18040.1"/>
    </source>
</evidence>
<sequence length="522" mass="56621">MVRRTFSDSINSGMSELGTVVHFAGEKMPKCPNAVGFLMLGTALAGGVMPVGAPAVAASGDAVVTGVDSDHPSDRDRGRAHGRGHNAQRNKQRQSGHESERQRQNMLRDLTLALTPMQKGATDSRALPYNSQKTDATANSFSDQNTLSDITNRPVQDSGRSESTPEGTPSGPEGDPTGGPTGSSPSGAMLAYLQDLAAKKQFTGSALVVRRGQVLARFAAGEADEERHIPNRPDTVYRVMSVTKQFTSMLVLKLQDRGLLKLDDPICPYLVPQYIKACPAAWRPITIRETVTHTSGIPNIEKLPSYLDNVTRPTTPRRLIRQFVNLPLLFTPGTNWSYTNSGYVLAGAIIQAVTHQPYGVVLRKLITEPLNLRHTGYSTTYPPRGFAKGYFRLGEPAPLLNNSELFSATGLYSTVDDIARWDRAFGSFTVAPPATVKLAFTPQAKCPPGGCLDLPSSAYAFGWLVDRLQGHRLRYHPGLFMGYTASNMYLPDDDIQVVVLSNVQDTDTAGIARHLATLALDL</sequence>
<name>A0A544YMR2_9ACTN</name>
<feature type="region of interest" description="Disordered" evidence="3">
    <location>
        <begin position="64"/>
        <end position="103"/>
    </location>
</feature>
<dbReference type="Gene3D" id="3.40.710.10">
    <property type="entry name" value="DD-peptidase/beta-lactamase superfamily"/>
    <property type="match status" value="1"/>
</dbReference>
<dbReference type="PANTHER" id="PTHR46825">
    <property type="entry name" value="D-ALANYL-D-ALANINE-CARBOXYPEPTIDASE/ENDOPEPTIDASE AMPH"/>
    <property type="match status" value="1"/>
</dbReference>
<reference evidence="5 6" key="1">
    <citation type="submission" date="2019-07" db="EMBL/GenBank/DDBJ databases">
        <title>Microbispora hainanensis DSM 45428.</title>
        <authorList>
            <person name="Thawai C."/>
        </authorList>
    </citation>
    <scope>NUCLEOTIDE SEQUENCE [LARGE SCALE GENOMIC DNA]</scope>
    <source>
        <strain evidence="5 6">DSM 45428</strain>
    </source>
</reference>
<gene>
    <name evidence="5" type="ORF">FLX08_26505</name>
</gene>
<evidence type="ECO:0000256" key="1">
    <source>
        <dbReference type="ARBA" id="ARBA00004370"/>
    </source>
</evidence>
<evidence type="ECO:0000256" key="3">
    <source>
        <dbReference type="SAM" id="MobiDB-lite"/>
    </source>
</evidence>
<dbReference type="InterPro" id="IPR012338">
    <property type="entry name" value="Beta-lactam/transpept-like"/>
</dbReference>
<dbReference type="InterPro" id="IPR050491">
    <property type="entry name" value="AmpC-like"/>
</dbReference>
<feature type="compositionally biased region" description="Basic and acidic residues" evidence="3">
    <location>
        <begin position="68"/>
        <end position="79"/>
    </location>
</feature>
<feature type="domain" description="Beta-lactamase-related" evidence="4">
    <location>
        <begin position="193"/>
        <end position="514"/>
    </location>
</feature>
<protein>
    <submittedName>
        <fullName evidence="5">Beta-lactamase family protein</fullName>
    </submittedName>
</protein>
<dbReference type="AlphaFoldDB" id="A0A544YMR2"/>
<dbReference type="SUPFAM" id="SSF56601">
    <property type="entry name" value="beta-lactamase/transpeptidase-like"/>
    <property type="match status" value="1"/>
</dbReference>
<dbReference type="Pfam" id="PF00144">
    <property type="entry name" value="Beta-lactamase"/>
    <property type="match status" value="1"/>
</dbReference>
<proteinExistence type="predicted"/>
<dbReference type="EMBL" id="VIRM01000037">
    <property type="protein sequence ID" value="TQS18040.1"/>
    <property type="molecule type" value="Genomic_DNA"/>
</dbReference>
<evidence type="ECO:0000313" key="6">
    <source>
        <dbReference type="Proteomes" id="UP000316541"/>
    </source>
</evidence>
<feature type="compositionally biased region" description="Polar residues" evidence="3">
    <location>
        <begin position="129"/>
        <end position="155"/>
    </location>
</feature>
<comment type="caution">
    <text evidence="5">The sequence shown here is derived from an EMBL/GenBank/DDBJ whole genome shotgun (WGS) entry which is preliminary data.</text>
</comment>
<keyword evidence="2" id="KW-0472">Membrane</keyword>
<organism evidence="5 6">
    <name type="scientific">Microbispora hainanensis</name>
    <dbReference type="NCBI Taxonomy" id="568844"/>
    <lineage>
        <taxon>Bacteria</taxon>
        <taxon>Bacillati</taxon>
        <taxon>Actinomycetota</taxon>
        <taxon>Actinomycetes</taxon>
        <taxon>Streptosporangiales</taxon>
        <taxon>Streptosporangiaceae</taxon>
        <taxon>Microbispora</taxon>
    </lineage>
</organism>
<feature type="region of interest" description="Disordered" evidence="3">
    <location>
        <begin position="119"/>
        <end position="187"/>
    </location>
</feature>
<dbReference type="Proteomes" id="UP000316541">
    <property type="component" value="Unassembled WGS sequence"/>
</dbReference>
<evidence type="ECO:0000256" key="2">
    <source>
        <dbReference type="ARBA" id="ARBA00023136"/>
    </source>
</evidence>